<dbReference type="PROSITE" id="PS50011">
    <property type="entry name" value="PROTEIN_KINASE_DOM"/>
    <property type="match status" value="1"/>
</dbReference>
<dbReference type="EMBL" id="JALJOT010000010">
    <property type="protein sequence ID" value="KAK9906526.1"/>
    <property type="molecule type" value="Genomic_DNA"/>
</dbReference>
<keyword evidence="2" id="KW-0547">Nucleotide-binding</keyword>
<dbReference type="InterPro" id="IPR017441">
    <property type="entry name" value="Protein_kinase_ATP_BS"/>
</dbReference>
<comment type="caution">
    <text evidence="5">The sequence shown here is derived from an EMBL/GenBank/DDBJ whole genome shotgun (WGS) entry which is preliminary data.</text>
</comment>
<dbReference type="PROSITE" id="PS00107">
    <property type="entry name" value="PROTEIN_KINASE_ATP"/>
    <property type="match status" value="1"/>
</dbReference>
<evidence type="ECO:0000313" key="5">
    <source>
        <dbReference type="EMBL" id="KAK9906526.1"/>
    </source>
</evidence>
<feature type="domain" description="Protein kinase" evidence="4">
    <location>
        <begin position="20"/>
        <end position="327"/>
    </location>
</feature>
<evidence type="ECO:0000256" key="3">
    <source>
        <dbReference type="SAM" id="MobiDB-lite"/>
    </source>
</evidence>
<keyword evidence="2" id="KW-0067">ATP-binding</keyword>
<feature type="compositionally biased region" description="Low complexity" evidence="3">
    <location>
        <begin position="449"/>
        <end position="469"/>
    </location>
</feature>
<dbReference type="SUPFAM" id="SSF56112">
    <property type="entry name" value="Protein kinase-like (PK-like)"/>
    <property type="match status" value="1"/>
</dbReference>
<evidence type="ECO:0000256" key="2">
    <source>
        <dbReference type="PROSITE-ProRule" id="PRU10141"/>
    </source>
</evidence>
<dbReference type="Proteomes" id="UP001491310">
    <property type="component" value="Unassembled WGS sequence"/>
</dbReference>
<evidence type="ECO:0000313" key="6">
    <source>
        <dbReference type="Proteomes" id="UP001491310"/>
    </source>
</evidence>
<dbReference type="Pfam" id="PF00069">
    <property type="entry name" value="Pkinase"/>
    <property type="match status" value="1"/>
</dbReference>
<dbReference type="InterPro" id="IPR050235">
    <property type="entry name" value="CK1_Ser-Thr_kinase"/>
</dbReference>
<comment type="similarity">
    <text evidence="1">Belongs to the protein kinase superfamily. CK1 Ser/Thr protein kinase family. Casein kinase I subfamily.</text>
</comment>
<evidence type="ECO:0000256" key="1">
    <source>
        <dbReference type="ARBA" id="ARBA00005926"/>
    </source>
</evidence>
<proteinExistence type="inferred from homology"/>
<evidence type="ECO:0000259" key="4">
    <source>
        <dbReference type="PROSITE" id="PS50011"/>
    </source>
</evidence>
<name>A0ABR2YJ64_9CHLO</name>
<protein>
    <recommendedName>
        <fullName evidence="4">Protein kinase domain-containing protein</fullName>
    </recommendedName>
</protein>
<sequence length="639" mass="69224">MPPLLKRDVKLGEGVNLQRWAVVKRIGDGGFAEVYEVTDTFKDDEKFAVKIDKQDKRKDVRSGTVKAEVKVLRQLQSCPPVCRLVPEGEGTHEGRSYMIMELLGVNLAQFQHSRPQGRIQPDALKSIALETLAALEGVHQAGYIHRDVKPANFAQTQGSAASTTGGDWRIIDFGIARRFVDDAGRPLPKREDFGEFRGSTTYASIHAHLKQDLGRRDDLWSWLYIVVEMHEGNLPWRAASGDASAGSEHSPKETAMRMKQQALDDPHVLSATGKLPEALVAISSYLRSTCFVDEPDYELLRECIASLPSTPAPAPRQPALPNGHATPPPAQPQYAPGPMWPHAAPTSAPPPMYANGGAHPTVPVSHGSFAQLPPASYAHMHAHGYYGWSYGAQGQHSGHPQHMPVSYMQGYTGNSTLQQQPHVPITLSAPPGPRQQPPSQANGSTAQVPASTGAPASGGPSAASSQTAAEFDADGQLGQIGSAFDDDEDFGQAARPHSNGRAAKRPLTADQEPPDDLPASKRVRFSPTVGGLAQARDPLKDRWVRRMRGVPVGAVAEMEKRAGVVYRGQLSEKGKETKELFRTLDPGEGLGIMAWMVDSLSRNTDKKGASQVAQWLGSLAAFSDECAIRCQARRKFRQT</sequence>
<dbReference type="InterPro" id="IPR011009">
    <property type="entry name" value="Kinase-like_dom_sf"/>
</dbReference>
<gene>
    <name evidence="5" type="ORF">WJX75_003368</name>
</gene>
<feature type="binding site" evidence="2">
    <location>
        <position position="50"/>
    </location>
    <ligand>
        <name>ATP</name>
        <dbReference type="ChEBI" id="CHEBI:30616"/>
    </ligand>
</feature>
<reference evidence="5 6" key="1">
    <citation type="journal article" date="2024" name="Nat. Commun.">
        <title>Phylogenomics reveals the evolutionary origins of lichenization in chlorophyte algae.</title>
        <authorList>
            <person name="Puginier C."/>
            <person name="Libourel C."/>
            <person name="Otte J."/>
            <person name="Skaloud P."/>
            <person name="Haon M."/>
            <person name="Grisel S."/>
            <person name="Petersen M."/>
            <person name="Berrin J.G."/>
            <person name="Delaux P.M."/>
            <person name="Dal Grande F."/>
            <person name="Keller J."/>
        </authorList>
    </citation>
    <scope>NUCLEOTIDE SEQUENCE [LARGE SCALE GENOMIC DNA]</scope>
    <source>
        <strain evidence="5 6">SAG 216-7</strain>
    </source>
</reference>
<feature type="compositionally biased region" description="Polar residues" evidence="3">
    <location>
        <begin position="409"/>
        <end position="421"/>
    </location>
</feature>
<feature type="region of interest" description="Disordered" evidence="3">
    <location>
        <begin position="308"/>
        <end position="359"/>
    </location>
</feature>
<feature type="region of interest" description="Disordered" evidence="3">
    <location>
        <begin position="238"/>
        <end position="259"/>
    </location>
</feature>
<feature type="compositionally biased region" description="Basic and acidic residues" evidence="3">
    <location>
        <begin position="249"/>
        <end position="259"/>
    </location>
</feature>
<dbReference type="PANTHER" id="PTHR11909">
    <property type="entry name" value="CASEIN KINASE-RELATED"/>
    <property type="match status" value="1"/>
</dbReference>
<dbReference type="SMART" id="SM00220">
    <property type="entry name" value="S_TKc"/>
    <property type="match status" value="1"/>
</dbReference>
<organism evidence="5 6">
    <name type="scientific">Coccomyxa subellipsoidea</name>
    <dbReference type="NCBI Taxonomy" id="248742"/>
    <lineage>
        <taxon>Eukaryota</taxon>
        <taxon>Viridiplantae</taxon>
        <taxon>Chlorophyta</taxon>
        <taxon>core chlorophytes</taxon>
        <taxon>Trebouxiophyceae</taxon>
        <taxon>Trebouxiophyceae incertae sedis</taxon>
        <taxon>Coccomyxaceae</taxon>
        <taxon>Coccomyxa</taxon>
    </lineage>
</organism>
<keyword evidence="6" id="KW-1185">Reference proteome</keyword>
<accession>A0ABR2YJ64</accession>
<feature type="region of interest" description="Disordered" evidence="3">
    <location>
        <begin position="394"/>
        <end position="523"/>
    </location>
</feature>
<feature type="compositionally biased region" description="Polar residues" evidence="3">
    <location>
        <begin position="437"/>
        <end position="448"/>
    </location>
</feature>
<dbReference type="InterPro" id="IPR000719">
    <property type="entry name" value="Prot_kinase_dom"/>
</dbReference>
<dbReference type="Gene3D" id="1.10.510.10">
    <property type="entry name" value="Transferase(Phosphotransferase) domain 1"/>
    <property type="match status" value="1"/>
</dbReference>